<proteinExistence type="predicted"/>
<dbReference type="OrthoDB" id="4090493at2759"/>
<feature type="compositionally biased region" description="Low complexity" evidence="1">
    <location>
        <begin position="315"/>
        <end position="328"/>
    </location>
</feature>
<accession>A0A1E4TA85</accession>
<protein>
    <submittedName>
        <fullName evidence="2">Uncharacterized protein</fullName>
    </submittedName>
</protein>
<dbReference type="EMBL" id="KV453843">
    <property type="protein sequence ID" value="ODV88649.1"/>
    <property type="molecule type" value="Genomic_DNA"/>
</dbReference>
<feature type="compositionally biased region" description="Basic and acidic residues" evidence="1">
    <location>
        <begin position="10"/>
        <end position="24"/>
    </location>
</feature>
<feature type="compositionally biased region" description="Basic residues" evidence="1">
    <location>
        <begin position="406"/>
        <end position="416"/>
    </location>
</feature>
<feature type="compositionally biased region" description="Low complexity" evidence="1">
    <location>
        <begin position="28"/>
        <end position="42"/>
    </location>
</feature>
<gene>
    <name evidence="2" type="ORF">CANCADRAFT_126788</name>
</gene>
<feature type="region of interest" description="Disordered" evidence="1">
    <location>
        <begin position="395"/>
        <end position="416"/>
    </location>
</feature>
<sequence>MAFAQQQENRGVHYRDSHSDRARELTQLSPTSSSRNRTPSRSLRSDSPLNDEWVVFSASSFTFSESSQTRLESYDDDYDLDSDIQNLLSFPSHNGQGSFFVAAALSEMSPQASSADSTHRNSLASSTLTDRVNAWRLEQSQHLLHELGALSDTHKSLAAINSRAGAGVDNWGLPNESEFAWSDELNGPARSSDPASYSQLHMIGHLTMRLVQVMGVGLFGKTHPHSPDQRSLARWEQAIMRRVGHNFNIQMPSASELGIVEEEPLETLTHPTPAGSVTDGDDSNHRDNGSSGYGHHSTANLREDAAGDGSWTAASLSRSSGNGPSSPSFKPTVNTLKNDAANAGIRDINADALEFSTVWQYVRSRLLGWSSNNASSLEHERNPSAYTDRRYEPSIMHPLANSPSSRTRRRYRSRLRSVSRRSPASRYWDVSTVSSLSHPQSVTAMWMEVN</sequence>
<organism evidence="2 3">
    <name type="scientific">Tortispora caseinolytica NRRL Y-17796</name>
    <dbReference type="NCBI Taxonomy" id="767744"/>
    <lineage>
        <taxon>Eukaryota</taxon>
        <taxon>Fungi</taxon>
        <taxon>Dikarya</taxon>
        <taxon>Ascomycota</taxon>
        <taxon>Saccharomycotina</taxon>
        <taxon>Trigonopsidomycetes</taxon>
        <taxon>Trigonopsidales</taxon>
        <taxon>Trigonopsidaceae</taxon>
        <taxon>Tortispora</taxon>
    </lineage>
</organism>
<dbReference type="Proteomes" id="UP000095023">
    <property type="component" value="Unassembled WGS sequence"/>
</dbReference>
<evidence type="ECO:0000256" key="1">
    <source>
        <dbReference type="SAM" id="MobiDB-lite"/>
    </source>
</evidence>
<feature type="region of interest" description="Disordered" evidence="1">
    <location>
        <begin position="1"/>
        <end position="46"/>
    </location>
</feature>
<keyword evidence="3" id="KW-1185">Reference proteome</keyword>
<evidence type="ECO:0000313" key="3">
    <source>
        <dbReference type="Proteomes" id="UP000095023"/>
    </source>
</evidence>
<name>A0A1E4TA85_9ASCO</name>
<feature type="region of interest" description="Disordered" evidence="1">
    <location>
        <begin position="268"/>
        <end position="335"/>
    </location>
</feature>
<evidence type="ECO:0000313" key="2">
    <source>
        <dbReference type="EMBL" id="ODV88649.1"/>
    </source>
</evidence>
<reference evidence="3" key="1">
    <citation type="submission" date="2016-02" db="EMBL/GenBank/DDBJ databases">
        <title>Comparative genomics of biotechnologically important yeasts.</title>
        <authorList>
            <consortium name="DOE Joint Genome Institute"/>
            <person name="Riley R."/>
            <person name="Haridas S."/>
            <person name="Wolfe K.H."/>
            <person name="Lopes M.R."/>
            <person name="Hittinger C.T."/>
            <person name="Goker M."/>
            <person name="Salamov A."/>
            <person name="Wisecaver J."/>
            <person name="Long T.M."/>
            <person name="Aerts A.L."/>
            <person name="Barry K."/>
            <person name="Choi C."/>
            <person name="Clum A."/>
            <person name="Coughlan A.Y."/>
            <person name="Deshpande S."/>
            <person name="Douglass A.P."/>
            <person name="Hanson S.J."/>
            <person name="Klenk H.-P."/>
            <person name="Labutti K."/>
            <person name="Lapidus A."/>
            <person name="Lindquist E."/>
            <person name="Lipzen A."/>
            <person name="Meier-Kolthoff J.P."/>
            <person name="Ohm R.A."/>
            <person name="Otillar R.P."/>
            <person name="Pangilinan J."/>
            <person name="Peng Y."/>
            <person name="Rokas A."/>
            <person name="Rosa C.A."/>
            <person name="Scheuner C."/>
            <person name="Sibirny A.A."/>
            <person name="Slot J.C."/>
            <person name="Stielow J.B."/>
            <person name="Sun H."/>
            <person name="Kurtzman C.P."/>
            <person name="Blackwell M."/>
            <person name="Jeffries T.W."/>
            <person name="Grigoriev I.V."/>
        </authorList>
    </citation>
    <scope>NUCLEOTIDE SEQUENCE [LARGE SCALE GENOMIC DNA]</scope>
    <source>
        <strain evidence="3">NRRL Y-17796</strain>
    </source>
</reference>
<dbReference type="AlphaFoldDB" id="A0A1E4TA85"/>